<protein>
    <submittedName>
        <fullName evidence="2">Uncharacterized protein</fullName>
    </submittedName>
</protein>
<dbReference type="RefSeq" id="WP_011698225.1">
    <property type="nucleotide sequence ID" value="NC_008554.1"/>
</dbReference>
<evidence type="ECO:0000256" key="1">
    <source>
        <dbReference type="SAM" id="SignalP"/>
    </source>
</evidence>
<accession>A0LI02</accession>
<evidence type="ECO:0000313" key="2">
    <source>
        <dbReference type="EMBL" id="ABK17054.1"/>
    </source>
</evidence>
<dbReference type="Proteomes" id="UP000001784">
    <property type="component" value="Chromosome"/>
</dbReference>
<dbReference type="KEGG" id="sfu:Sfum_1363"/>
<keyword evidence="1" id="KW-0732">Signal</keyword>
<reference evidence="2 3" key="1">
    <citation type="submission" date="2006-10" db="EMBL/GenBank/DDBJ databases">
        <title>Complete sequence of Syntrophobacter fumaroxidans MPOB.</title>
        <authorList>
            <consortium name="US DOE Joint Genome Institute"/>
            <person name="Copeland A."/>
            <person name="Lucas S."/>
            <person name="Lapidus A."/>
            <person name="Barry K."/>
            <person name="Detter J.C."/>
            <person name="Glavina del Rio T."/>
            <person name="Hammon N."/>
            <person name="Israni S."/>
            <person name="Pitluck S."/>
            <person name="Goltsman E.G."/>
            <person name="Martinez M."/>
            <person name="Schmutz J."/>
            <person name="Larimer F."/>
            <person name="Land M."/>
            <person name="Hauser L."/>
            <person name="Kyrpides N."/>
            <person name="Kim E."/>
            <person name="Boone D.R."/>
            <person name="Brockman F."/>
            <person name="Culley D."/>
            <person name="Ferry J."/>
            <person name="Gunsalus R."/>
            <person name="McInerney M.J."/>
            <person name="Morrison M."/>
            <person name="Plugge C."/>
            <person name="Rohlin L."/>
            <person name="Scholten J."/>
            <person name="Sieber J."/>
            <person name="Stams A.J.M."/>
            <person name="Worm P."/>
            <person name="Henstra A.M."/>
            <person name="Richardson P."/>
        </authorList>
    </citation>
    <scope>NUCLEOTIDE SEQUENCE [LARGE SCALE GENOMIC DNA]</scope>
    <source>
        <strain evidence="3">DSM 10017 / MPOB</strain>
    </source>
</reference>
<organism evidence="2 3">
    <name type="scientific">Syntrophobacter fumaroxidans (strain DSM 10017 / MPOB)</name>
    <dbReference type="NCBI Taxonomy" id="335543"/>
    <lineage>
        <taxon>Bacteria</taxon>
        <taxon>Pseudomonadati</taxon>
        <taxon>Thermodesulfobacteriota</taxon>
        <taxon>Syntrophobacteria</taxon>
        <taxon>Syntrophobacterales</taxon>
        <taxon>Syntrophobacteraceae</taxon>
        <taxon>Syntrophobacter</taxon>
    </lineage>
</organism>
<dbReference type="Pfam" id="PF09694">
    <property type="entry name" value="Gcw_chp"/>
    <property type="match status" value="1"/>
</dbReference>
<dbReference type="AlphaFoldDB" id="A0LI02"/>
<dbReference type="EMBL" id="CP000478">
    <property type="protein sequence ID" value="ABK17054.1"/>
    <property type="molecule type" value="Genomic_DNA"/>
</dbReference>
<name>A0LI02_SYNFM</name>
<dbReference type="InterPro" id="IPR010239">
    <property type="entry name" value="CHP02001"/>
</dbReference>
<evidence type="ECO:0000313" key="3">
    <source>
        <dbReference type="Proteomes" id="UP000001784"/>
    </source>
</evidence>
<dbReference type="InParanoid" id="A0LI02"/>
<feature type="signal peptide" evidence="1">
    <location>
        <begin position="1"/>
        <end position="31"/>
    </location>
</feature>
<feature type="chain" id="PRO_5002626554" evidence="1">
    <location>
        <begin position="32"/>
        <end position="273"/>
    </location>
</feature>
<dbReference type="OrthoDB" id="9782545at2"/>
<dbReference type="eggNOG" id="ENOG50326CK">
    <property type="taxonomic scope" value="Bacteria"/>
</dbReference>
<gene>
    <name evidence="2" type="ordered locus">Sfum_1363</name>
</gene>
<sequence precursor="true">MKKLRSRGVGALLVFFFAFMGLMCGTAPAGADEQGACEDVKLTGSGSVDFLSQYIWRGYALSAGSAVMQPSFTLGSHGFSFNVWGNFDTAQELFSRGAKWNETDFTGSYSRELFKNFTGTVGTIYYNLPNGRFDALEVYGGVSYAFPWFTVGFTTYREVTHTPGWWMQLDLSRNFPLPWCGMSVDLGMTFGYLVLLDDDTLVHPSGRLDSYSAFHSGTLNAGLRIPVLKWLTLTPKIGFAFPLTGEAADIIEANSWDGESSHVFGGLNITAAF</sequence>
<proteinExistence type="predicted"/>
<keyword evidence="3" id="KW-1185">Reference proteome</keyword>
<dbReference type="HOGENOM" id="CLU_088955_0_0_7"/>